<organism evidence="2 3">
    <name type="scientific">Zizania palustris</name>
    <name type="common">Northern wild rice</name>
    <dbReference type="NCBI Taxonomy" id="103762"/>
    <lineage>
        <taxon>Eukaryota</taxon>
        <taxon>Viridiplantae</taxon>
        <taxon>Streptophyta</taxon>
        <taxon>Embryophyta</taxon>
        <taxon>Tracheophyta</taxon>
        <taxon>Spermatophyta</taxon>
        <taxon>Magnoliopsida</taxon>
        <taxon>Liliopsida</taxon>
        <taxon>Poales</taxon>
        <taxon>Poaceae</taxon>
        <taxon>BOP clade</taxon>
        <taxon>Oryzoideae</taxon>
        <taxon>Oryzeae</taxon>
        <taxon>Zizaniinae</taxon>
        <taxon>Zizania</taxon>
    </lineage>
</organism>
<comment type="caution">
    <text evidence="2">The sequence shown here is derived from an EMBL/GenBank/DDBJ whole genome shotgun (WGS) entry which is preliminary data.</text>
</comment>
<evidence type="ECO:0000256" key="1">
    <source>
        <dbReference type="SAM" id="MobiDB-lite"/>
    </source>
</evidence>
<name>A0A8J5X2E1_ZIZPA</name>
<keyword evidence="3" id="KW-1185">Reference proteome</keyword>
<dbReference type="Proteomes" id="UP000729402">
    <property type="component" value="Unassembled WGS sequence"/>
</dbReference>
<protein>
    <submittedName>
        <fullName evidence="2">Uncharacterized protein</fullName>
    </submittedName>
</protein>
<dbReference type="EMBL" id="JAAALK010000079">
    <property type="protein sequence ID" value="KAG8100245.1"/>
    <property type="molecule type" value="Genomic_DNA"/>
</dbReference>
<evidence type="ECO:0000313" key="3">
    <source>
        <dbReference type="Proteomes" id="UP000729402"/>
    </source>
</evidence>
<sequence length="108" mass="11379">MKPKRSTPSEAEGSIPKGAYAAPLGESGRTFGVRGLLRVPEPSGAHEDGAKPRGLPEPVKSGGVLRRPPAGRRSLLQCVGTPLRGAAVVLLWWLPAPRSERSPLECPP</sequence>
<accession>A0A8J5X2E1</accession>
<gene>
    <name evidence="2" type="ORF">GUJ93_ZPchr0013g37339</name>
</gene>
<proteinExistence type="predicted"/>
<feature type="region of interest" description="Disordered" evidence="1">
    <location>
        <begin position="1"/>
        <end position="69"/>
    </location>
</feature>
<reference evidence="2" key="2">
    <citation type="submission" date="2021-02" db="EMBL/GenBank/DDBJ databases">
        <authorList>
            <person name="Kimball J.A."/>
            <person name="Haas M.W."/>
            <person name="Macchietto M."/>
            <person name="Kono T."/>
            <person name="Duquette J."/>
            <person name="Shao M."/>
        </authorList>
    </citation>
    <scope>NUCLEOTIDE SEQUENCE</scope>
    <source>
        <tissue evidence="2">Fresh leaf tissue</tissue>
    </source>
</reference>
<evidence type="ECO:0000313" key="2">
    <source>
        <dbReference type="EMBL" id="KAG8100245.1"/>
    </source>
</evidence>
<reference evidence="2" key="1">
    <citation type="journal article" date="2021" name="bioRxiv">
        <title>Whole Genome Assembly and Annotation of Northern Wild Rice, Zizania palustris L., Supports a Whole Genome Duplication in the Zizania Genus.</title>
        <authorList>
            <person name="Haas M."/>
            <person name="Kono T."/>
            <person name="Macchietto M."/>
            <person name="Millas R."/>
            <person name="McGilp L."/>
            <person name="Shao M."/>
            <person name="Duquette J."/>
            <person name="Hirsch C.N."/>
            <person name="Kimball J."/>
        </authorList>
    </citation>
    <scope>NUCLEOTIDE SEQUENCE</scope>
    <source>
        <tissue evidence="2">Fresh leaf tissue</tissue>
    </source>
</reference>
<dbReference type="AlphaFoldDB" id="A0A8J5X2E1"/>